<dbReference type="InterPro" id="IPR014001">
    <property type="entry name" value="Helicase_ATP-bd"/>
</dbReference>
<dbReference type="CDD" id="cd18785">
    <property type="entry name" value="SF2_C"/>
    <property type="match status" value="1"/>
</dbReference>
<dbReference type="InterPro" id="IPR027417">
    <property type="entry name" value="P-loop_NTPase"/>
</dbReference>
<dbReference type="EMBL" id="CAAHFH010000002">
    <property type="protein sequence ID" value="VGO22572.1"/>
    <property type="molecule type" value="Genomic_DNA"/>
</dbReference>
<accession>A0A6C2UQJ9</accession>
<keyword evidence="2" id="KW-0067">ATP-binding</keyword>
<protein>
    <submittedName>
        <fullName evidence="2">DNA repair helicase RadD</fullName>
    </submittedName>
</protein>
<dbReference type="SMART" id="SM00487">
    <property type="entry name" value="DEXDc"/>
    <property type="match status" value="1"/>
</dbReference>
<evidence type="ECO:0000259" key="1">
    <source>
        <dbReference type="PROSITE" id="PS51192"/>
    </source>
</evidence>
<dbReference type="GO" id="GO:0005829">
    <property type="term" value="C:cytosol"/>
    <property type="evidence" value="ECO:0007669"/>
    <property type="project" value="TreeGrafter"/>
</dbReference>
<keyword evidence="3" id="KW-1185">Reference proteome</keyword>
<dbReference type="GO" id="GO:0003677">
    <property type="term" value="F:DNA binding"/>
    <property type="evidence" value="ECO:0007669"/>
    <property type="project" value="InterPro"/>
</dbReference>
<dbReference type="GO" id="GO:0016787">
    <property type="term" value="F:hydrolase activity"/>
    <property type="evidence" value="ECO:0007669"/>
    <property type="project" value="InterPro"/>
</dbReference>
<reference evidence="2 3" key="1">
    <citation type="submission" date="2019-04" db="EMBL/GenBank/DDBJ databases">
        <authorList>
            <person name="Van Vliet M D."/>
        </authorList>
    </citation>
    <scope>NUCLEOTIDE SEQUENCE [LARGE SCALE GENOMIC DNA]</scope>
    <source>
        <strain evidence="2 3">F21</strain>
    </source>
</reference>
<dbReference type="Pfam" id="PF22548">
    <property type="entry name" value="AEP-TOTE"/>
    <property type="match status" value="1"/>
</dbReference>
<evidence type="ECO:0000313" key="2">
    <source>
        <dbReference type="EMBL" id="VGO22572.1"/>
    </source>
</evidence>
<dbReference type="PROSITE" id="PS51192">
    <property type="entry name" value="HELICASE_ATP_BIND_1"/>
    <property type="match status" value="1"/>
</dbReference>
<dbReference type="InterPro" id="IPR050742">
    <property type="entry name" value="Helicase_Restrict-Modif_Enz"/>
</dbReference>
<dbReference type="GO" id="GO:0004386">
    <property type="term" value="F:helicase activity"/>
    <property type="evidence" value="ECO:0007669"/>
    <property type="project" value="UniProtKB-KW"/>
</dbReference>
<dbReference type="InterPro" id="IPR006935">
    <property type="entry name" value="Helicase/UvrB_N"/>
</dbReference>
<dbReference type="AlphaFoldDB" id="A0A6C2UQJ9"/>
<dbReference type="Pfam" id="PF04851">
    <property type="entry name" value="ResIII"/>
    <property type="match status" value="1"/>
</dbReference>
<dbReference type="PANTHER" id="PTHR47396">
    <property type="entry name" value="TYPE I RESTRICTION ENZYME ECOKI R PROTEIN"/>
    <property type="match status" value="1"/>
</dbReference>
<dbReference type="SUPFAM" id="SSF52540">
    <property type="entry name" value="P-loop containing nucleoside triphosphate hydrolases"/>
    <property type="match status" value="2"/>
</dbReference>
<evidence type="ECO:0000313" key="3">
    <source>
        <dbReference type="Proteomes" id="UP000346198"/>
    </source>
</evidence>
<keyword evidence="2" id="KW-0547">Nucleotide-binding</keyword>
<name>A0A6C2UQJ9_9BACT</name>
<keyword evidence="2" id="KW-0347">Helicase</keyword>
<dbReference type="RefSeq" id="WP_136064025.1">
    <property type="nucleotide sequence ID" value="NZ_CAAHFH010000002.1"/>
</dbReference>
<keyword evidence="2" id="KW-0378">Hydrolase</keyword>
<dbReference type="GO" id="GO:0005524">
    <property type="term" value="F:ATP binding"/>
    <property type="evidence" value="ECO:0007669"/>
    <property type="project" value="InterPro"/>
</dbReference>
<feature type="domain" description="Helicase ATP-binding" evidence="1">
    <location>
        <begin position="444"/>
        <end position="575"/>
    </location>
</feature>
<dbReference type="PANTHER" id="PTHR47396:SF1">
    <property type="entry name" value="ATP-DEPENDENT HELICASE IRC3-RELATED"/>
    <property type="match status" value="1"/>
</dbReference>
<dbReference type="Proteomes" id="UP000346198">
    <property type="component" value="Unassembled WGS sequence"/>
</dbReference>
<proteinExistence type="predicted"/>
<dbReference type="InterPro" id="IPR054347">
    <property type="entry name" value="TOTE_primase"/>
</dbReference>
<sequence>MSEREEQLEKLNRELAELDRRRCGLVAEIGKLQASGEKIPVSGRVVSRFSPEEKIQLFRNLFSGRDDVFPRRFESRKSDRSGYQPVCKNEWRTGVCFKPKVKCAKCEHREFVPVSDEVVRQHLSGKDEEGKPFVMGIYPLMQDETCSFLAADFDKAEWKKDASAFLDVCAELEVAAYLERSRSGNGGHVWLFFEEAVPAGLARKLGSFILTKAMEARPELGFDSYDRFFPNQDRMPTGGFGNLIALPLQKAARADGNSEFVDRAFEPFPDQWEFLSNVRKVQNAKVVEWVKAAEQDDLILGVRTAPDEEDRTPWLMPPSRNSSMKISGKHPASVDIVLGNQVYVPKEGLSPSLRNAILRLAAFRNPEFYKAQAMRIPVFNKPRIIACAEEFPEYIGLPRGCMDELAVLFESLFIEVRISDQRMEGRPLDISFYGELRDEQLLAGKALLKRDIGVLSAPTAFGKTVLAAWLVAQRKTNVFIVVHRRQLMEQWVERLSVFLGLERKDIGQIGGGKRKISGLVDVAVIQSLNKRGVVDDLVAEYGFVIVDECHHISAKSFEDVLRACPAKYVAGLSATVVRRDGHHPIVFMQCGAVRYRAHDKKHAMQRPFDHKVVVRPCEHVAFPEEGDLAITEIYRMLMESDARNACIAEDVVAAFEEGRSPLILTERTRHLEILREMLEPEIERLVVLKGGLGKKKLAEITAKLSEWKDFPHTVLATGRYLGEGFDDPRLDTLYLAMPVSWRGVLSQYAGRLHRLHDSKSEVRIFDYVDQGHPVLARMFERRLKGYEALGYSLPVAGSELL</sequence>
<dbReference type="Gene3D" id="3.40.50.300">
    <property type="entry name" value="P-loop containing nucleotide triphosphate hydrolases"/>
    <property type="match status" value="2"/>
</dbReference>
<gene>
    <name evidence="2" type="primary">radD</name>
    <name evidence="2" type="ORF">SCARR_04657</name>
</gene>
<dbReference type="CDD" id="cd17926">
    <property type="entry name" value="DEXHc_RE"/>
    <property type="match status" value="1"/>
</dbReference>
<organism evidence="2 3">
    <name type="scientific">Pontiella sulfatireligans</name>
    <dbReference type="NCBI Taxonomy" id="2750658"/>
    <lineage>
        <taxon>Bacteria</taxon>
        <taxon>Pseudomonadati</taxon>
        <taxon>Kiritimatiellota</taxon>
        <taxon>Kiritimatiellia</taxon>
        <taxon>Kiritimatiellales</taxon>
        <taxon>Pontiellaceae</taxon>
        <taxon>Pontiella</taxon>
    </lineage>
</organism>